<sequence>MGKDRDEMEDVESISPEQARKEMREAAKHVHEEEGKHPKSSSSKEHGTSSKEHSTSSKQHDTAQKGDMEDVETISPEQAKKEMREAAQRAQKDEGKKKK</sequence>
<feature type="compositionally biased region" description="Basic and acidic residues" evidence="1">
    <location>
        <begin position="18"/>
        <end position="68"/>
    </location>
</feature>
<feature type="compositionally biased region" description="Basic and acidic residues" evidence="1">
    <location>
        <begin position="78"/>
        <end position="99"/>
    </location>
</feature>
<gene>
    <name evidence="2" type="ORF">KSF_029860</name>
</gene>
<comment type="caution">
    <text evidence="2">The sequence shown here is derived from an EMBL/GenBank/DDBJ whole genome shotgun (WGS) entry which is preliminary data.</text>
</comment>
<feature type="region of interest" description="Disordered" evidence="1">
    <location>
        <begin position="1"/>
        <end position="99"/>
    </location>
</feature>
<proteinExistence type="predicted"/>
<dbReference type="EMBL" id="BNJK01000001">
    <property type="protein sequence ID" value="GHO92938.1"/>
    <property type="molecule type" value="Genomic_DNA"/>
</dbReference>
<evidence type="ECO:0000313" key="3">
    <source>
        <dbReference type="Proteomes" id="UP000597444"/>
    </source>
</evidence>
<evidence type="ECO:0000313" key="2">
    <source>
        <dbReference type="EMBL" id="GHO92938.1"/>
    </source>
</evidence>
<keyword evidence="3" id="KW-1185">Reference proteome</keyword>
<name>A0A8J3II90_9CHLR</name>
<dbReference type="Proteomes" id="UP000597444">
    <property type="component" value="Unassembled WGS sequence"/>
</dbReference>
<organism evidence="2 3">
    <name type="scientific">Reticulibacter mediterranei</name>
    <dbReference type="NCBI Taxonomy" id="2778369"/>
    <lineage>
        <taxon>Bacteria</taxon>
        <taxon>Bacillati</taxon>
        <taxon>Chloroflexota</taxon>
        <taxon>Ktedonobacteria</taxon>
        <taxon>Ktedonobacterales</taxon>
        <taxon>Reticulibacteraceae</taxon>
        <taxon>Reticulibacter</taxon>
    </lineage>
</organism>
<protein>
    <submittedName>
        <fullName evidence="2">Uncharacterized protein</fullName>
    </submittedName>
</protein>
<evidence type="ECO:0000256" key="1">
    <source>
        <dbReference type="SAM" id="MobiDB-lite"/>
    </source>
</evidence>
<reference evidence="2" key="1">
    <citation type="submission" date="2020-10" db="EMBL/GenBank/DDBJ databases">
        <title>Taxonomic study of unclassified bacteria belonging to the class Ktedonobacteria.</title>
        <authorList>
            <person name="Yabe S."/>
            <person name="Wang C.M."/>
            <person name="Zheng Y."/>
            <person name="Sakai Y."/>
            <person name="Cavaletti L."/>
            <person name="Monciardini P."/>
            <person name="Donadio S."/>
        </authorList>
    </citation>
    <scope>NUCLEOTIDE SEQUENCE</scope>
    <source>
        <strain evidence="2">ID150040</strain>
    </source>
</reference>
<dbReference type="AlphaFoldDB" id="A0A8J3II90"/>
<dbReference type="RefSeq" id="WP_220203749.1">
    <property type="nucleotide sequence ID" value="NZ_BNJK01000001.1"/>
</dbReference>
<accession>A0A8J3II90</accession>